<name>A0A521DCE4_9BACT</name>
<dbReference type="PANTHER" id="PTHR46796">
    <property type="entry name" value="HTH-TYPE TRANSCRIPTIONAL ACTIVATOR RHAS-RELATED"/>
    <property type="match status" value="1"/>
</dbReference>
<dbReference type="RefSeq" id="WP_142714763.1">
    <property type="nucleotide sequence ID" value="NZ_FXTH01000009.1"/>
</dbReference>
<keyword evidence="2" id="KW-0238">DNA-binding</keyword>
<keyword evidence="6" id="KW-1185">Reference proteome</keyword>
<dbReference type="GO" id="GO:0043565">
    <property type="term" value="F:sequence-specific DNA binding"/>
    <property type="evidence" value="ECO:0007669"/>
    <property type="project" value="InterPro"/>
</dbReference>
<dbReference type="OrthoDB" id="323290at2"/>
<evidence type="ECO:0000313" key="5">
    <source>
        <dbReference type="EMBL" id="SMO69359.1"/>
    </source>
</evidence>
<dbReference type="PANTHER" id="PTHR46796:SF13">
    <property type="entry name" value="HTH-TYPE TRANSCRIPTIONAL ACTIVATOR RHAS"/>
    <property type="match status" value="1"/>
</dbReference>
<feature type="domain" description="HTH araC/xylS-type" evidence="4">
    <location>
        <begin position="164"/>
        <end position="264"/>
    </location>
</feature>
<dbReference type="InterPro" id="IPR050204">
    <property type="entry name" value="AraC_XylS_family_regulators"/>
</dbReference>
<dbReference type="EMBL" id="FXTH01000009">
    <property type="protein sequence ID" value="SMO69359.1"/>
    <property type="molecule type" value="Genomic_DNA"/>
</dbReference>
<dbReference type="InterPro" id="IPR046532">
    <property type="entry name" value="DUF6597"/>
</dbReference>
<evidence type="ECO:0000256" key="1">
    <source>
        <dbReference type="ARBA" id="ARBA00023015"/>
    </source>
</evidence>
<dbReference type="InterPro" id="IPR009057">
    <property type="entry name" value="Homeodomain-like_sf"/>
</dbReference>
<keyword evidence="1" id="KW-0805">Transcription regulation</keyword>
<organism evidence="5 6">
    <name type="scientific">Fodinibius sediminis</name>
    <dbReference type="NCBI Taxonomy" id="1214077"/>
    <lineage>
        <taxon>Bacteria</taxon>
        <taxon>Pseudomonadati</taxon>
        <taxon>Balneolota</taxon>
        <taxon>Balneolia</taxon>
        <taxon>Balneolales</taxon>
        <taxon>Balneolaceae</taxon>
        <taxon>Fodinibius</taxon>
    </lineage>
</organism>
<sequence length="284" mass="33432">MFIRFLKPHRALRKYIRHYVNCEIGTDGSWTHSSMVPPGCAKLSITLNKDNIRVKENSREETKYEPITFVGQTTQYKNLAWRDRLHLFLVVFEPFGAFPLLGISQDCCQNQCIGFSALVGSSESFLEEHLAEKQETDDVRECVDRFFLKRIKRLTKRDEIKKLSHAIEKIKRCHRSRSSVKALCRETGYSLSTFERHMKKIVGVRPKEFQRIMRFNLCLDYISQQPKPLNWSRVAHRFGYYDQTHFIKEFKLFYGKTPAQHTSEDNHLLSDVAHRDKQPIDETV</sequence>
<dbReference type="Pfam" id="PF12833">
    <property type="entry name" value="HTH_18"/>
    <property type="match status" value="1"/>
</dbReference>
<gene>
    <name evidence="5" type="ORF">SAMN06265218_109189</name>
</gene>
<reference evidence="5 6" key="1">
    <citation type="submission" date="2017-05" db="EMBL/GenBank/DDBJ databases">
        <authorList>
            <person name="Varghese N."/>
            <person name="Submissions S."/>
        </authorList>
    </citation>
    <scope>NUCLEOTIDE SEQUENCE [LARGE SCALE GENOMIC DNA]</scope>
    <source>
        <strain evidence="5 6">DSM 21194</strain>
    </source>
</reference>
<dbReference type="Proteomes" id="UP000317593">
    <property type="component" value="Unassembled WGS sequence"/>
</dbReference>
<proteinExistence type="predicted"/>
<accession>A0A521DCE4</accession>
<keyword evidence="3" id="KW-0804">Transcription</keyword>
<evidence type="ECO:0000259" key="4">
    <source>
        <dbReference type="PROSITE" id="PS01124"/>
    </source>
</evidence>
<evidence type="ECO:0000256" key="3">
    <source>
        <dbReference type="ARBA" id="ARBA00023163"/>
    </source>
</evidence>
<evidence type="ECO:0000313" key="6">
    <source>
        <dbReference type="Proteomes" id="UP000317593"/>
    </source>
</evidence>
<evidence type="ECO:0000256" key="2">
    <source>
        <dbReference type="ARBA" id="ARBA00023125"/>
    </source>
</evidence>
<dbReference type="AlphaFoldDB" id="A0A521DCE4"/>
<protein>
    <submittedName>
        <fullName evidence="5">Transcriptional regulator, AraC family</fullName>
    </submittedName>
</protein>
<dbReference type="SUPFAM" id="SSF46689">
    <property type="entry name" value="Homeodomain-like"/>
    <property type="match status" value="2"/>
</dbReference>
<dbReference type="Pfam" id="PF20240">
    <property type="entry name" value="DUF6597"/>
    <property type="match status" value="1"/>
</dbReference>
<dbReference type="InterPro" id="IPR018060">
    <property type="entry name" value="HTH_AraC"/>
</dbReference>
<dbReference type="GO" id="GO:0003700">
    <property type="term" value="F:DNA-binding transcription factor activity"/>
    <property type="evidence" value="ECO:0007669"/>
    <property type="project" value="InterPro"/>
</dbReference>
<dbReference type="PROSITE" id="PS01124">
    <property type="entry name" value="HTH_ARAC_FAMILY_2"/>
    <property type="match status" value="1"/>
</dbReference>
<dbReference type="SMART" id="SM00342">
    <property type="entry name" value="HTH_ARAC"/>
    <property type="match status" value="1"/>
</dbReference>
<dbReference type="Gene3D" id="1.10.10.60">
    <property type="entry name" value="Homeodomain-like"/>
    <property type="match status" value="1"/>
</dbReference>